<evidence type="ECO:0000313" key="7">
    <source>
        <dbReference type="Proteomes" id="UP000011135"/>
    </source>
</evidence>
<organism evidence="6 7">
    <name type="scientific">Fulvivirga imtechensis AK7</name>
    <dbReference type="NCBI Taxonomy" id="1237149"/>
    <lineage>
        <taxon>Bacteria</taxon>
        <taxon>Pseudomonadati</taxon>
        <taxon>Bacteroidota</taxon>
        <taxon>Cytophagia</taxon>
        <taxon>Cytophagales</taxon>
        <taxon>Fulvivirgaceae</taxon>
        <taxon>Fulvivirga</taxon>
    </lineage>
</organism>
<dbReference type="RefSeq" id="WP_009583709.1">
    <property type="nucleotide sequence ID" value="NZ_AMZN01000151.1"/>
</dbReference>
<dbReference type="PATRIC" id="fig|1237149.3.peg.5851"/>
<dbReference type="Gene3D" id="3.30.1330.60">
    <property type="entry name" value="OmpA-like domain"/>
    <property type="match status" value="2"/>
</dbReference>
<dbReference type="GO" id="GO:0005509">
    <property type="term" value="F:calcium ion binding"/>
    <property type="evidence" value="ECO:0007669"/>
    <property type="project" value="InterPro"/>
</dbReference>
<keyword evidence="7" id="KW-1185">Reference proteome</keyword>
<dbReference type="SUPFAM" id="SSF82171">
    <property type="entry name" value="DPP6 N-terminal domain-like"/>
    <property type="match status" value="1"/>
</dbReference>
<feature type="domain" description="OmpA-like" evidence="5">
    <location>
        <begin position="391"/>
        <end position="511"/>
    </location>
</feature>
<accession>L8JGU7</accession>
<dbReference type="PRINTS" id="PR01021">
    <property type="entry name" value="OMPADOMAIN"/>
</dbReference>
<dbReference type="SUPFAM" id="SSF103647">
    <property type="entry name" value="TSP type-3 repeat"/>
    <property type="match status" value="1"/>
</dbReference>
<dbReference type="InterPro" id="IPR028974">
    <property type="entry name" value="TSP_type-3_rpt"/>
</dbReference>
<feature type="domain" description="OmpA-like" evidence="5">
    <location>
        <begin position="576"/>
        <end position="691"/>
    </location>
</feature>
<dbReference type="STRING" id="1237149.C900_01170"/>
<keyword evidence="3" id="KW-0998">Cell outer membrane</keyword>
<evidence type="ECO:0000256" key="2">
    <source>
        <dbReference type="ARBA" id="ARBA00023136"/>
    </source>
</evidence>
<evidence type="ECO:0000259" key="5">
    <source>
        <dbReference type="PROSITE" id="PS51123"/>
    </source>
</evidence>
<evidence type="ECO:0000256" key="4">
    <source>
        <dbReference type="PROSITE-ProRule" id="PRU00473"/>
    </source>
</evidence>
<reference evidence="6 7" key="1">
    <citation type="submission" date="2012-12" db="EMBL/GenBank/DDBJ databases">
        <title>Genome assembly of Fulvivirga imtechensis AK7.</title>
        <authorList>
            <person name="Nupur N."/>
            <person name="Khatri I."/>
            <person name="Kumar R."/>
            <person name="Subramanian S."/>
            <person name="Pinnaka A."/>
        </authorList>
    </citation>
    <scope>NUCLEOTIDE SEQUENCE [LARGE SCALE GENOMIC DNA]</scope>
    <source>
        <strain evidence="6 7">AK7</strain>
    </source>
</reference>
<evidence type="ECO:0000256" key="3">
    <source>
        <dbReference type="ARBA" id="ARBA00023237"/>
    </source>
</evidence>
<proteinExistence type="predicted"/>
<name>L8JGU7_9BACT</name>
<dbReference type="InterPro" id="IPR006664">
    <property type="entry name" value="OMP_bac"/>
</dbReference>
<protein>
    <submittedName>
        <fullName evidence="6">OmpA domain protein</fullName>
    </submittedName>
</protein>
<dbReference type="CDD" id="cd07185">
    <property type="entry name" value="OmpA_C-like"/>
    <property type="match status" value="2"/>
</dbReference>
<dbReference type="PROSITE" id="PS01068">
    <property type="entry name" value="OMPA_1"/>
    <property type="match status" value="1"/>
</dbReference>
<dbReference type="InterPro" id="IPR050330">
    <property type="entry name" value="Bact_OuterMem_StrucFunc"/>
</dbReference>
<dbReference type="PANTHER" id="PTHR30329">
    <property type="entry name" value="STATOR ELEMENT OF FLAGELLAR MOTOR COMPLEX"/>
    <property type="match status" value="1"/>
</dbReference>
<dbReference type="Pfam" id="PF07676">
    <property type="entry name" value="PD40"/>
    <property type="match status" value="2"/>
</dbReference>
<dbReference type="InterPro" id="IPR006665">
    <property type="entry name" value="OmpA-like"/>
</dbReference>
<dbReference type="InterPro" id="IPR006690">
    <property type="entry name" value="OMPA-like_CS"/>
</dbReference>
<evidence type="ECO:0000313" key="6">
    <source>
        <dbReference type="EMBL" id="ELR68091.1"/>
    </source>
</evidence>
<dbReference type="InterPro" id="IPR011659">
    <property type="entry name" value="WD40"/>
</dbReference>
<gene>
    <name evidence="6" type="ORF">C900_01170</name>
</gene>
<dbReference type="GO" id="GO:0009279">
    <property type="term" value="C:cell outer membrane"/>
    <property type="evidence" value="ECO:0007669"/>
    <property type="project" value="UniProtKB-SubCell"/>
</dbReference>
<dbReference type="EMBL" id="AMZN01000151">
    <property type="protein sequence ID" value="ELR68091.1"/>
    <property type="molecule type" value="Genomic_DNA"/>
</dbReference>
<dbReference type="Pfam" id="PF00691">
    <property type="entry name" value="OmpA"/>
    <property type="match status" value="2"/>
</dbReference>
<dbReference type="eggNOG" id="COG2885">
    <property type="taxonomic scope" value="Bacteria"/>
</dbReference>
<dbReference type="OrthoDB" id="1488841at2"/>
<dbReference type="PANTHER" id="PTHR30329:SF21">
    <property type="entry name" value="LIPOPROTEIN YIAD-RELATED"/>
    <property type="match status" value="1"/>
</dbReference>
<evidence type="ECO:0000256" key="1">
    <source>
        <dbReference type="ARBA" id="ARBA00004442"/>
    </source>
</evidence>
<sequence>MALKHYFIIFIIFIPLGLQGQQIIRQNLGPKINTSYSETKPIISPDGKTLFFARQNFPANIKGVKDEQDIYYSLLTDGEWSVAVNIGAPLNDKFPNGVSSVSPDGNRILVLNAYRPDGSVVSGASISSKVQQHWQYPERIYIDDFYNKNAYVDYYISNDEKILLLAIETNESQGDQDLYVSFKTGEFQWSKPVNLGAMVNTAQAEFAPFLAADNKTLFFASMGHDGYGDSDIFYSKRLDDSWQNWTKPVNLGPEVNSKYFEAYYTIPASGDYAYYVSTNHSIEGSKDIFKITLPYKFRPDPVLLISGTVFDKSTKAPVEADISFINLPTRTEEGSAQSSPENGDYKMIVHRGMTYEYLAKKSGYIGIVQYKDLKHIEEYEEIDSDLALVPVREGQLVDVHNIFFEQNTDKFSEEAFLELDRFVSILEEYPQLQIEIGGHTAQLGTATENLKLSEARAEMVKTYFTERGIHPERLITKGYGSMEPFKNIYRTNFKPETDPHDRIVINILSTTWVENTDKDNDGIIDDLDRCPNESGPAQTNGCPDRDGDLVIDRADDCPDVPGVPENNGCPEVAEEVKAVLQEALEGIEFELPKDIITPLSYSILDKVVKVMKDNPDYKLKISGHTDNQGDPDTNLILSHKRAQATKRYLEAKGIDTSRLDATGYGEAKPIADNDSPEGRARNRRVEFKIIF</sequence>
<comment type="caution">
    <text evidence="6">The sequence shown here is derived from an EMBL/GenBank/DDBJ whole genome shotgun (WGS) entry which is preliminary data.</text>
</comment>
<dbReference type="InterPro" id="IPR036737">
    <property type="entry name" value="OmpA-like_sf"/>
</dbReference>
<comment type="subcellular location">
    <subcellularLocation>
        <location evidence="1">Cell outer membrane</location>
    </subcellularLocation>
</comment>
<keyword evidence="2 4" id="KW-0472">Membrane</keyword>
<dbReference type="SUPFAM" id="SSF103088">
    <property type="entry name" value="OmpA-like"/>
    <property type="match status" value="2"/>
</dbReference>
<dbReference type="AlphaFoldDB" id="L8JGU7"/>
<dbReference type="Proteomes" id="UP000011135">
    <property type="component" value="Unassembled WGS sequence"/>
</dbReference>
<dbReference type="PROSITE" id="PS51123">
    <property type="entry name" value="OMPA_2"/>
    <property type="match status" value="2"/>
</dbReference>